<protein>
    <recommendedName>
        <fullName evidence="3">Tetratricopeptide repeat protein</fullName>
    </recommendedName>
</protein>
<evidence type="ECO:0000313" key="1">
    <source>
        <dbReference type="EMBL" id="GIO39028.1"/>
    </source>
</evidence>
<evidence type="ECO:0008006" key="3">
    <source>
        <dbReference type="Google" id="ProtNLM"/>
    </source>
</evidence>
<dbReference type="InterPro" id="IPR011990">
    <property type="entry name" value="TPR-like_helical_dom_sf"/>
</dbReference>
<gene>
    <name evidence="1" type="ORF">J41TS12_38890</name>
</gene>
<name>A0A920CIS2_9BACL</name>
<organism evidence="1 2">
    <name type="scientific">Paenibacillus antibioticophila</name>
    <dbReference type="NCBI Taxonomy" id="1274374"/>
    <lineage>
        <taxon>Bacteria</taxon>
        <taxon>Bacillati</taxon>
        <taxon>Bacillota</taxon>
        <taxon>Bacilli</taxon>
        <taxon>Bacillales</taxon>
        <taxon>Paenibacillaceae</taxon>
        <taxon>Paenibacillus</taxon>
    </lineage>
</organism>
<dbReference type="Gene3D" id="1.25.40.10">
    <property type="entry name" value="Tetratricopeptide repeat domain"/>
    <property type="match status" value="1"/>
</dbReference>
<dbReference type="EMBL" id="BORR01000017">
    <property type="protein sequence ID" value="GIO39028.1"/>
    <property type="molecule type" value="Genomic_DNA"/>
</dbReference>
<keyword evidence="2" id="KW-1185">Reference proteome</keyword>
<dbReference type="Pfam" id="PF07721">
    <property type="entry name" value="TPR_4"/>
    <property type="match status" value="1"/>
</dbReference>
<comment type="caution">
    <text evidence="1">The sequence shown here is derived from an EMBL/GenBank/DDBJ whole genome shotgun (WGS) entry which is preliminary data.</text>
</comment>
<reference evidence="1 2" key="1">
    <citation type="submission" date="2021-03" db="EMBL/GenBank/DDBJ databases">
        <title>Antimicrobial resistance genes in bacteria isolated from Japanese honey, and their potential for conferring macrolide and lincosamide resistance in the American foulbrood pathogen Paenibacillus larvae.</title>
        <authorList>
            <person name="Okamoto M."/>
            <person name="Kumagai M."/>
            <person name="Kanamori H."/>
            <person name="Takamatsu D."/>
        </authorList>
    </citation>
    <scope>NUCLEOTIDE SEQUENCE [LARGE SCALE GENOMIC DNA]</scope>
    <source>
        <strain evidence="1 2">J41TS12</strain>
    </source>
</reference>
<dbReference type="RefSeq" id="WP_212941929.1">
    <property type="nucleotide sequence ID" value="NZ_BORR01000017.1"/>
</dbReference>
<evidence type="ECO:0000313" key="2">
    <source>
        <dbReference type="Proteomes" id="UP000681162"/>
    </source>
</evidence>
<proteinExistence type="predicted"/>
<accession>A0A920CIS2</accession>
<dbReference type="SUPFAM" id="SSF48452">
    <property type="entry name" value="TPR-like"/>
    <property type="match status" value="1"/>
</dbReference>
<sequence length="319" mass="36688">MLLQQMLNHGETLLRKGASDTVIYETLQNYIHHPDINPEEGREWLFTTLYRLGAYTYALEHLSPLLLEKEYIRLQYAECLIRTGQFQAALQVLENWMMSLASDQDTTKLHSQLELWVKLCRLAELSVPQGSNPETVLASNDLPPDQTQALMETAVKMGVLPVASILASSNDFLRDDYILVLYKEGYLELAKLELDRIGKEKLSEDATGHRHARYIYAEILHDEGHFEEAARIFECIAEQFPDMAKARFGACSCYLHTVMNRLTGRIELYHPDPKEQGIIERHLDDISRALNIIYETRWHTVWSATQSRNLPIPASQMLQ</sequence>
<dbReference type="InterPro" id="IPR011717">
    <property type="entry name" value="TPR-4"/>
</dbReference>
<dbReference type="AlphaFoldDB" id="A0A920CIS2"/>
<dbReference type="Proteomes" id="UP000681162">
    <property type="component" value="Unassembled WGS sequence"/>
</dbReference>
<dbReference type="GO" id="GO:0042802">
    <property type="term" value="F:identical protein binding"/>
    <property type="evidence" value="ECO:0007669"/>
    <property type="project" value="InterPro"/>
</dbReference>